<protein>
    <submittedName>
        <fullName evidence="2">Uncharacterized protein</fullName>
    </submittedName>
</protein>
<gene>
    <name evidence="2" type="ORF">ACJRO7_004998</name>
</gene>
<comment type="caution">
    <text evidence="2">The sequence shown here is derived from an EMBL/GenBank/DDBJ whole genome shotgun (WGS) entry which is preliminary data.</text>
</comment>
<feature type="region of interest" description="Disordered" evidence="1">
    <location>
        <begin position="94"/>
        <end position="115"/>
    </location>
</feature>
<reference evidence="2 3" key="1">
    <citation type="submission" date="2024-11" db="EMBL/GenBank/DDBJ databases">
        <title>Chromosome-level genome assembly of Eucalyptus globulus Labill. provides insights into its genome evolution.</title>
        <authorList>
            <person name="Li X."/>
        </authorList>
    </citation>
    <scope>NUCLEOTIDE SEQUENCE [LARGE SCALE GENOMIC DNA]</scope>
    <source>
        <strain evidence="2">CL2024</strain>
        <tissue evidence="2">Fresh tender leaves</tissue>
    </source>
</reference>
<organism evidence="2 3">
    <name type="scientific">Eucalyptus globulus</name>
    <name type="common">Tasmanian blue gum</name>
    <dbReference type="NCBI Taxonomy" id="34317"/>
    <lineage>
        <taxon>Eukaryota</taxon>
        <taxon>Viridiplantae</taxon>
        <taxon>Streptophyta</taxon>
        <taxon>Embryophyta</taxon>
        <taxon>Tracheophyta</taxon>
        <taxon>Spermatophyta</taxon>
        <taxon>Magnoliopsida</taxon>
        <taxon>eudicotyledons</taxon>
        <taxon>Gunneridae</taxon>
        <taxon>Pentapetalae</taxon>
        <taxon>rosids</taxon>
        <taxon>malvids</taxon>
        <taxon>Myrtales</taxon>
        <taxon>Myrtaceae</taxon>
        <taxon>Myrtoideae</taxon>
        <taxon>Eucalypteae</taxon>
        <taxon>Eucalyptus</taxon>
    </lineage>
</organism>
<sequence>MFCDSSKKLSLSHIANTRGLERVNKPRARERRSPSSVARACDPSGGIKVVGHGLESFGPGLQRLLSGPPVPSRELIHVVRAKARATCVLKRRAPREAGFTEQRKPPAPGSGRITGRCQSVPAVAQWAESY</sequence>
<dbReference type="AlphaFoldDB" id="A0ABD3IY81"/>
<accession>A0ABD3IY81</accession>
<evidence type="ECO:0000313" key="3">
    <source>
        <dbReference type="Proteomes" id="UP001634007"/>
    </source>
</evidence>
<name>A0ABD3IY81_EUCGL</name>
<evidence type="ECO:0000313" key="2">
    <source>
        <dbReference type="EMBL" id="KAL3720092.1"/>
    </source>
</evidence>
<dbReference type="Proteomes" id="UP001634007">
    <property type="component" value="Unassembled WGS sequence"/>
</dbReference>
<feature type="region of interest" description="Disordered" evidence="1">
    <location>
        <begin position="20"/>
        <end position="42"/>
    </location>
</feature>
<keyword evidence="3" id="KW-1185">Reference proteome</keyword>
<dbReference type="AntiFam" id="ANF00038">
    <property type="entry name" value="Overlaps SRP RNA, same strand"/>
</dbReference>
<evidence type="ECO:0000256" key="1">
    <source>
        <dbReference type="SAM" id="MobiDB-lite"/>
    </source>
</evidence>
<dbReference type="EMBL" id="JBJKBG010000010">
    <property type="protein sequence ID" value="KAL3720092.1"/>
    <property type="molecule type" value="Genomic_DNA"/>
</dbReference>
<proteinExistence type="predicted"/>